<sequence>MRRQSSEPAVLHSSIALLQERFRQLQRVKEKREEREQIRAINEHLHLQQQQQQPKWFVHPELMHPSSHLRNTASSFLVSESNDFNEFQSVEASLSLRSWRPPASVIQSSNGFNEEVDTSLHL</sequence>
<evidence type="ECO:0000313" key="2">
    <source>
        <dbReference type="Proteomes" id="UP001552299"/>
    </source>
</evidence>
<reference evidence="1 2" key="1">
    <citation type="journal article" date="2024" name="Plant Biotechnol. J.">
        <title>Dendrobium thyrsiflorum genome and its molecular insights into genes involved in important horticultural traits.</title>
        <authorList>
            <person name="Chen B."/>
            <person name="Wang J.Y."/>
            <person name="Zheng P.J."/>
            <person name="Li K.L."/>
            <person name="Liang Y.M."/>
            <person name="Chen X.F."/>
            <person name="Zhang C."/>
            <person name="Zhao X."/>
            <person name="He X."/>
            <person name="Zhang G.Q."/>
            <person name="Liu Z.J."/>
            <person name="Xu Q."/>
        </authorList>
    </citation>
    <scope>NUCLEOTIDE SEQUENCE [LARGE SCALE GENOMIC DNA]</scope>
    <source>
        <strain evidence="1">GZMU011</strain>
    </source>
</reference>
<comment type="caution">
    <text evidence="1">The sequence shown here is derived from an EMBL/GenBank/DDBJ whole genome shotgun (WGS) entry which is preliminary data.</text>
</comment>
<evidence type="ECO:0000313" key="1">
    <source>
        <dbReference type="EMBL" id="KAL0925960.1"/>
    </source>
</evidence>
<dbReference type="PANTHER" id="PTHR34570">
    <property type="entry name" value="OS03G0593100 PROTEIN"/>
    <property type="match status" value="1"/>
</dbReference>
<dbReference type="AlphaFoldDB" id="A0ABD0VLQ1"/>
<accession>A0ABD0VLQ1</accession>
<gene>
    <name evidence="1" type="ORF">M5K25_004338</name>
</gene>
<name>A0ABD0VLQ1_DENTH</name>
<keyword evidence="2" id="KW-1185">Reference proteome</keyword>
<organism evidence="1 2">
    <name type="scientific">Dendrobium thyrsiflorum</name>
    <name type="common">Pinecone-like raceme dendrobium</name>
    <name type="synonym">Orchid</name>
    <dbReference type="NCBI Taxonomy" id="117978"/>
    <lineage>
        <taxon>Eukaryota</taxon>
        <taxon>Viridiplantae</taxon>
        <taxon>Streptophyta</taxon>
        <taxon>Embryophyta</taxon>
        <taxon>Tracheophyta</taxon>
        <taxon>Spermatophyta</taxon>
        <taxon>Magnoliopsida</taxon>
        <taxon>Liliopsida</taxon>
        <taxon>Asparagales</taxon>
        <taxon>Orchidaceae</taxon>
        <taxon>Epidendroideae</taxon>
        <taxon>Malaxideae</taxon>
        <taxon>Dendrobiinae</taxon>
        <taxon>Dendrobium</taxon>
    </lineage>
</organism>
<proteinExistence type="predicted"/>
<dbReference type="PANTHER" id="PTHR34570:SF12">
    <property type="entry name" value="EXPRESSED PROTEIN"/>
    <property type="match status" value="1"/>
</dbReference>
<dbReference type="EMBL" id="JANQDX010000004">
    <property type="protein sequence ID" value="KAL0925960.1"/>
    <property type="molecule type" value="Genomic_DNA"/>
</dbReference>
<protein>
    <submittedName>
        <fullName evidence="1">Uncharacterized protein</fullName>
    </submittedName>
</protein>
<dbReference type="Proteomes" id="UP001552299">
    <property type="component" value="Unassembled WGS sequence"/>
</dbReference>